<name>A0ACC1JKP6_9FUNG</name>
<dbReference type="EMBL" id="JANBUJ010003276">
    <property type="protein sequence ID" value="KAJ2761247.1"/>
    <property type="molecule type" value="Genomic_DNA"/>
</dbReference>
<keyword evidence="2" id="KW-1185">Reference proteome</keyword>
<evidence type="ECO:0000313" key="1">
    <source>
        <dbReference type="EMBL" id="KAJ2761247.1"/>
    </source>
</evidence>
<proteinExistence type="predicted"/>
<organism evidence="1 2">
    <name type="scientific">Coemansia nantahalensis</name>
    <dbReference type="NCBI Taxonomy" id="2789366"/>
    <lineage>
        <taxon>Eukaryota</taxon>
        <taxon>Fungi</taxon>
        <taxon>Fungi incertae sedis</taxon>
        <taxon>Zoopagomycota</taxon>
        <taxon>Kickxellomycotina</taxon>
        <taxon>Kickxellomycetes</taxon>
        <taxon>Kickxellales</taxon>
        <taxon>Kickxellaceae</taxon>
        <taxon>Coemansia</taxon>
    </lineage>
</organism>
<evidence type="ECO:0000313" key="2">
    <source>
        <dbReference type="Proteomes" id="UP001140234"/>
    </source>
</evidence>
<gene>
    <name evidence="1" type="ORF">IWQ57_006101</name>
</gene>
<dbReference type="Proteomes" id="UP001140234">
    <property type="component" value="Unassembled WGS sequence"/>
</dbReference>
<protein>
    <submittedName>
        <fullName evidence="1">Uncharacterized protein</fullName>
    </submittedName>
</protein>
<sequence>SPPLPKDSPSLPKESPSPRLQHLPEPLPQPLAGDAAMQEIDRLRQMVRTLQLRNDMLSELVARDPMEAVPEEVRLHIRTIELENAWLRRELAKRPKPHPLDDPLPLP</sequence>
<accession>A0ACC1JKP6</accession>
<comment type="caution">
    <text evidence="1">The sequence shown here is derived from an EMBL/GenBank/DDBJ whole genome shotgun (WGS) entry which is preliminary data.</text>
</comment>
<feature type="non-terminal residue" evidence="1">
    <location>
        <position position="1"/>
    </location>
</feature>
<reference evidence="1" key="1">
    <citation type="submission" date="2022-07" db="EMBL/GenBank/DDBJ databases">
        <title>Phylogenomic reconstructions and comparative analyses of Kickxellomycotina fungi.</title>
        <authorList>
            <person name="Reynolds N.K."/>
            <person name="Stajich J.E."/>
            <person name="Barry K."/>
            <person name="Grigoriev I.V."/>
            <person name="Crous P."/>
            <person name="Smith M.E."/>
        </authorList>
    </citation>
    <scope>NUCLEOTIDE SEQUENCE</scope>
    <source>
        <strain evidence="1">CBS 109366</strain>
    </source>
</reference>